<dbReference type="AlphaFoldDB" id="A0A9P7GYN3"/>
<gene>
    <name evidence="7" type="ORF">KAF25_006860</name>
</gene>
<feature type="transmembrane region" description="Helical" evidence="6">
    <location>
        <begin position="522"/>
        <end position="540"/>
    </location>
</feature>
<evidence type="ECO:0000313" key="7">
    <source>
        <dbReference type="EMBL" id="KAG5655357.1"/>
    </source>
</evidence>
<comment type="caution">
    <text evidence="7">The sequence shown here is derived from an EMBL/GenBank/DDBJ whole genome shotgun (WGS) entry which is preliminary data.</text>
</comment>
<proteinExistence type="predicted"/>
<organism evidence="7 8">
    <name type="scientific">Fusarium avenaceum</name>
    <dbReference type="NCBI Taxonomy" id="40199"/>
    <lineage>
        <taxon>Eukaryota</taxon>
        <taxon>Fungi</taxon>
        <taxon>Dikarya</taxon>
        <taxon>Ascomycota</taxon>
        <taxon>Pezizomycotina</taxon>
        <taxon>Sordariomycetes</taxon>
        <taxon>Hypocreomycetidae</taxon>
        <taxon>Hypocreales</taxon>
        <taxon>Nectriaceae</taxon>
        <taxon>Fusarium</taxon>
        <taxon>Fusarium tricinctum species complex</taxon>
    </lineage>
</organism>
<dbReference type="Gene3D" id="1.20.1740.10">
    <property type="entry name" value="Amino acid/polyamine transporter I"/>
    <property type="match status" value="1"/>
</dbReference>
<evidence type="ECO:0000256" key="3">
    <source>
        <dbReference type="ARBA" id="ARBA00022692"/>
    </source>
</evidence>
<reference evidence="7" key="1">
    <citation type="submission" date="2021-04" db="EMBL/GenBank/DDBJ databases">
        <title>Draft genome of Fusarium avenaceum strain F156N33, isolated from an atmospheric sample in Virginia.</title>
        <authorList>
            <person name="Yang S."/>
            <person name="Vinatzer B.A."/>
            <person name="Coleman J."/>
        </authorList>
    </citation>
    <scope>NUCLEOTIDE SEQUENCE</scope>
    <source>
        <strain evidence="7">F156N33</strain>
    </source>
</reference>
<name>A0A9P7GYN3_9HYPO</name>
<dbReference type="GO" id="GO:0022857">
    <property type="term" value="F:transmembrane transporter activity"/>
    <property type="evidence" value="ECO:0007669"/>
    <property type="project" value="InterPro"/>
</dbReference>
<feature type="transmembrane region" description="Helical" evidence="6">
    <location>
        <begin position="451"/>
        <end position="478"/>
    </location>
</feature>
<evidence type="ECO:0000256" key="6">
    <source>
        <dbReference type="SAM" id="Phobius"/>
    </source>
</evidence>
<dbReference type="InterPro" id="IPR002293">
    <property type="entry name" value="AA/rel_permease1"/>
</dbReference>
<protein>
    <recommendedName>
        <fullName evidence="9">Choline transport protein</fullName>
    </recommendedName>
</protein>
<keyword evidence="2" id="KW-0813">Transport</keyword>
<feature type="transmembrane region" description="Helical" evidence="6">
    <location>
        <begin position="257"/>
        <end position="280"/>
    </location>
</feature>
<dbReference type="PANTHER" id="PTHR45649:SF1">
    <property type="entry name" value="TRANSPORTER, PUTATIVE (EUROFUNG)-RELATED"/>
    <property type="match status" value="1"/>
</dbReference>
<feature type="transmembrane region" description="Helical" evidence="6">
    <location>
        <begin position="27"/>
        <end position="50"/>
    </location>
</feature>
<evidence type="ECO:0000256" key="5">
    <source>
        <dbReference type="ARBA" id="ARBA00023136"/>
    </source>
</evidence>
<feature type="transmembrane region" description="Helical" evidence="6">
    <location>
        <begin position="211"/>
        <end position="236"/>
    </location>
</feature>
<keyword evidence="5 6" id="KW-0472">Membrane</keyword>
<dbReference type="PANTHER" id="PTHR45649">
    <property type="entry name" value="AMINO-ACID PERMEASE BAT1"/>
    <property type="match status" value="1"/>
</dbReference>
<evidence type="ECO:0000256" key="1">
    <source>
        <dbReference type="ARBA" id="ARBA00004141"/>
    </source>
</evidence>
<keyword evidence="4 6" id="KW-1133">Transmembrane helix</keyword>
<feature type="transmembrane region" description="Helical" evidence="6">
    <location>
        <begin position="176"/>
        <end position="199"/>
    </location>
</feature>
<dbReference type="EMBL" id="JAGPUO010000030">
    <property type="protein sequence ID" value="KAG5655357.1"/>
    <property type="molecule type" value="Genomic_DNA"/>
</dbReference>
<feature type="transmembrane region" description="Helical" evidence="6">
    <location>
        <begin position="333"/>
        <end position="353"/>
    </location>
</feature>
<feature type="transmembrane region" description="Helical" evidence="6">
    <location>
        <begin position="411"/>
        <end position="431"/>
    </location>
</feature>
<feature type="transmembrane region" description="Helical" evidence="6">
    <location>
        <begin position="642"/>
        <end position="663"/>
    </location>
</feature>
<dbReference type="Pfam" id="PF13520">
    <property type="entry name" value="AA_permease_2"/>
    <property type="match status" value="1"/>
</dbReference>
<sequence>MLITPVIISHIYYLRRATELGNPIFDMWAPAVVVQIIQCLSILATCVPFLKPLMDSLETGQMNAGERLQTRIKGSNSKSQTGDTVGQRHFAPRTFRALSSLASNASSRKRNYEMVEGKPFKMSDQHESHELRYFSTAEIATPKLVVMSRSTGVDHDYRDREQLAKLGKRSVLKRNFSYLSILGFSCAVLVTWEGILMSLEPGLANGGPSGLIYGFIFVWVGNLSVFSTLCELVSIAPTSGGQYHWVAMLAPRSYSKFLSYITGWLTLAGWQGTCAASGYLTGTLLQGIIKFIIPSYNAQTWQGTLIAWLLILIAIFVNTTVSSMLPKLEGMILILHIVGFFAVFISLVTFSTQGDVAELFHEFRNTGGWPTQGLSWCIGLLGSVYSFVGVDCSFHMCEEVKNPSVAVPRSIITSIVINGCMGLAIVIAMLYGATDIDEAIHSNTGYPSIEIIYQATGSIGGTASITSLIVVMSLSCLVGTIATTSRVFWSFARDHGLPFWPTLSQVRISTERAKHVHVRTGIPVWAVGITSIVSCLLALVNIGSTAVYSAIISISVSSLYSSYLITASLLLYRRVGKGFKLPGLSAFPALADTGDDEIQTLAWGPWHVPGVFGIINNVYACFYMVIIWFFSFWPPAVNPDVAGMNFAVLMTGCVLICSVVYYFTWARWEYKGPIVEDLTEYN</sequence>
<keyword evidence="3 6" id="KW-0812">Transmembrane</keyword>
<feature type="transmembrane region" description="Helical" evidence="6">
    <location>
        <begin position="611"/>
        <end position="630"/>
    </location>
</feature>
<evidence type="ECO:0000256" key="2">
    <source>
        <dbReference type="ARBA" id="ARBA00022448"/>
    </source>
</evidence>
<feature type="transmembrane region" description="Helical" evidence="6">
    <location>
        <begin position="300"/>
        <end position="321"/>
    </location>
</feature>
<dbReference type="Proteomes" id="UP000782241">
    <property type="component" value="Unassembled WGS sequence"/>
</dbReference>
<evidence type="ECO:0000256" key="4">
    <source>
        <dbReference type="ARBA" id="ARBA00022989"/>
    </source>
</evidence>
<feature type="transmembrane region" description="Helical" evidence="6">
    <location>
        <begin position="373"/>
        <end position="390"/>
    </location>
</feature>
<feature type="transmembrane region" description="Helical" evidence="6">
    <location>
        <begin position="546"/>
        <end position="572"/>
    </location>
</feature>
<keyword evidence="8" id="KW-1185">Reference proteome</keyword>
<comment type="subcellular location">
    <subcellularLocation>
        <location evidence="1">Membrane</location>
        <topology evidence="1">Multi-pass membrane protein</topology>
    </subcellularLocation>
</comment>
<accession>A0A9P7GYN3</accession>
<evidence type="ECO:0008006" key="9">
    <source>
        <dbReference type="Google" id="ProtNLM"/>
    </source>
</evidence>
<dbReference type="GO" id="GO:0016020">
    <property type="term" value="C:membrane"/>
    <property type="evidence" value="ECO:0007669"/>
    <property type="project" value="UniProtKB-SubCell"/>
</dbReference>
<evidence type="ECO:0000313" key="8">
    <source>
        <dbReference type="Proteomes" id="UP000782241"/>
    </source>
</evidence>